<dbReference type="EMBL" id="AP024685">
    <property type="protein sequence ID" value="BCX30567.1"/>
    <property type="molecule type" value="Genomic_DNA"/>
</dbReference>
<protein>
    <submittedName>
        <fullName evidence="2">Uncharacterized protein</fullName>
    </submittedName>
</protein>
<keyword evidence="3" id="KW-1185">Reference proteome</keyword>
<feature type="transmembrane region" description="Helical" evidence="1">
    <location>
        <begin position="12"/>
        <end position="36"/>
    </location>
</feature>
<evidence type="ECO:0000256" key="1">
    <source>
        <dbReference type="SAM" id="Phobius"/>
    </source>
</evidence>
<keyword evidence="1" id="KW-1133">Transmembrane helix</keyword>
<reference evidence="2 3" key="1">
    <citation type="submission" date="2021-05" db="EMBL/GenBank/DDBJ databases">
        <title>Complete Genome Sequence of Latilactobacillus sp. Strain WDN19, a High D-Aspartate-producing Lactic Acid Bacterium Isolated from a Japanese Pickle.</title>
        <authorList>
            <person name="Kajitani K."/>
            <person name="Takahashi S."/>
        </authorList>
    </citation>
    <scope>NUCLEOTIDE SEQUENCE [LARGE SCALE GENOMIC DNA]</scope>
    <source>
        <strain evidence="2 3">WDN19</strain>
    </source>
</reference>
<proteinExistence type="predicted"/>
<feature type="transmembrane region" description="Helical" evidence="1">
    <location>
        <begin position="70"/>
        <end position="95"/>
    </location>
</feature>
<dbReference type="Proteomes" id="UP000825100">
    <property type="component" value="Chromosome"/>
</dbReference>
<feature type="transmembrane region" description="Helical" evidence="1">
    <location>
        <begin position="107"/>
        <end position="125"/>
    </location>
</feature>
<name>A0ABN6GJF5_LATCU</name>
<keyword evidence="1" id="KW-0812">Transmembrane</keyword>
<dbReference type="RefSeq" id="WP_081326629.1">
    <property type="nucleotide sequence ID" value="NZ_AP024685.1"/>
</dbReference>
<sequence length="172" mass="19533">MQRLKYFYKRHALTVTLLFFGLLSIAMVAMVAIVYLQPNKILSGSDYHFHMNRIENLALSIKQGEWFPRISYFFIGGMGYAAGLFYPDAFLYLPAILRVVGLSIKESFIVFAIAINFSTFLITYISGKLADFNKKQALIFSLMYGLSIYRFADLVNRQAIGEVSTGIGICYQ</sequence>
<accession>A0ABN6GJF5</accession>
<evidence type="ECO:0000313" key="2">
    <source>
        <dbReference type="EMBL" id="BCX30567.1"/>
    </source>
</evidence>
<gene>
    <name evidence="2" type="ORF">LTWDN19_11340</name>
</gene>
<evidence type="ECO:0000313" key="3">
    <source>
        <dbReference type="Proteomes" id="UP000825100"/>
    </source>
</evidence>
<keyword evidence="1" id="KW-0472">Membrane</keyword>
<organism evidence="2 3">
    <name type="scientific">Latilactobacillus curvatus</name>
    <name type="common">Lactobacillus curvatus</name>
    <dbReference type="NCBI Taxonomy" id="28038"/>
    <lineage>
        <taxon>Bacteria</taxon>
        <taxon>Bacillati</taxon>
        <taxon>Bacillota</taxon>
        <taxon>Bacilli</taxon>
        <taxon>Lactobacillales</taxon>
        <taxon>Lactobacillaceae</taxon>
        <taxon>Latilactobacillus</taxon>
    </lineage>
</organism>